<sequence length="503" mass="56654">MSHHDYFPWALYLQFYSYNMSKICFPVFWPPEQVHTPKKEIERKLINAMMQTEGALGNYLEIVANLPIQVSQREELTRKWHQSDALRGTHSLFHDMISAVFGVNGKATNIGMFLKAMEQAGWKAGVAGNVPDVEVKVFECPPWEDGVPSYWPYPYDCRKFIECSNGEAIAHSCPPITVRSTSATPSAIFPTTTTPTTTTPTTTAPTTTTPTTTTPTTSTPTTTTPTTVTPTTTIPTTTTRPTTTTPTTTRPTTTTPTTTTPPTPGLIMDGGIYTIVNSPTGMAFSVYNSIITNHNKVHAIRHVPSCSDLSQVWKLEYNATNGFYFTRSALGTGSSQWTYGLHAYNRDYPRLFEYGPSPHYYRNSFWKLDAVPGTQFYTIYQTSPAKSGNVRYTGNDIIEALDTPSPLLRYVIYGWQLTTMWERRRNAGAPPRKKIFLRHKYRRAVARRRRRGALPPPWRAAAAVARRRRRGAPPPPTIFTTHAAADDFHYSRRRRRFFNGVEL</sequence>
<protein>
    <submittedName>
        <fullName evidence="3">Serine protease nudel</fullName>
    </submittedName>
</protein>
<dbReference type="PROSITE" id="PS50940">
    <property type="entry name" value="CHIT_BIND_II"/>
    <property type="match status" value="1"/>
</dbReference>
<proteinExistence type="predicted"/>
<keyword evidence="4" id="KW-1185">Reference proteome</keyword>
<organism evidence="3 4">
    <name type="scientific">Folsomia candida</name>
    <name type="common">Springtail</name>
    <dbReference type="NCBI Taxonomy" id="158441"/>
    <lineage>
        <taxon>Eukaryota</taxon>
        <taxon>Metazoa</taxon>
        <taxon>Ecdysozoa</taxon>
        <taxon>Arthropoda</taxon>
        <taxon>Hexapoda</taxon>
        <taxon>Collembola</taxon>
        <taxon>Entomobryomorpha</taxon>
        <taxon>Isotomoidea</taxon>
        <taxon>Isotomidae</taxon>
        <taxon>Proisotominae</taxon>
        <taxon>Folsomia</taxon>
    </lineage>
</organism>
<feature type="domain" description="Chitin-binding type-2" evidence="2">
    <location>
        <begin position="137"/>
        <end position="174"/>
    </location>
</feature>
<keyword evidence="3" id="KW-0645">Protease</keyword>
<name>A0A226DSW4_FOLCA</name>
<dbReference type="InterPro" id="IPR035992">
    <property type="entry name" value="Ricin_B-like_lectins"/>
</dbReference>
<reference evidence="3 4" key="1">
    <citation type="submission" date="2015-12" db="EMBL/GenBank/DDBJ databases">
        <title>The genome of Folsomia candida.</title>
        <authorList>
            <person name="Faddeeva A."/>
            <person name="Derks M.F."/>
            <person name="Anvar Y."/>
            <person name="Smit S."/>
            <person name="Van Straalen N."/>
            <person name="Roelofs D."/>
        </authorList>
    </citation>
    <scope>NUCLEOTIDE SEQUENCE [LARGE SCALE GENOMIC DNA]</scope>
    <source>
        <strain evidence="3 4">VU population</strain>
        <tissue evidence="3">Whole body</tissue>
    </source>
</reference>
<dbReference type="Gene3D" id="2.170.140.10">
    <property type="entry name" value="Chitin binding domain"/>
    <property type="match status" value="1"/>
</dbReference>
<dbReference type="GO" id="GO:0008233">
    <property type="term" value="F:peptidase activity"/>
    <property type="evidence" value="ECO:0007669"/>
    <property type="project" value="UniProtKB-KW"/>
</dbReference>
<dbReference type="Proteomes" id="UP000198287">
    <property type="component" value="Unassembled WGS sequence"/>
</dbReference>
<dbReference type="GO" id="GO:0008061">
    <property type="term" value="F:chitin binding"/>
    <property type="evidence" value="ECO:0007669"/>
    <property type="project" value="InterPro"/>
</dbReference>
<dbReference type="InterPro" id="IPR036508">
    <property type="entry name" value="Chitin-bd_dom_sf"/>
</dbReference>
<keyword evidence="3" id="KW-0378">Hydrolase</keyword>
<dbReference type="EMBL" id="LNIX01000012">
    <property type="protein sequence ID" value="OXA47924.1"/>
    <property type="molecule type" value="Genomic_DNA"/>
</dbReference>
<comment type="caution">
    <text evidence="3">The sequence shown here is derived from an EMBL/GenBank/DDBJ whole genome shotgun (WGS) entry which is preliminary data.</text>
</comment>
<dbReference type="SUPFAM" id="SSF50370">
    <property type="entry name" value="Ricin B-like lectins"/>
    <property type="match status" value="1"/>
</dbReference>
<dbReference type="InterPro" id="IPR002557">
    <property type="entry name" value="Chitin-bd_dom"/>
</dbReference>
<dbReference type="GO" id="GO:0005576">
    <property type="term" value="C:extracellular region"/>
    <property type="evidence" value="ECO:0007669"/>
    <property type="project" value="InterPro"/>
</dbReference>
<evidence type="ECO:0000313" key="4">
    <source>
        <dbReference type="Proteomes" id="UP000198287"/>
    </source>
</evidence>
<evidence type="ECO:0000259" key="2">
    <source>
        <dbReference type="PROSITE" id="PS50940"/>
    </source>
</evidence>
<dbReference type="STRING" id="158441.A0A226DSW4"/>
<evidence type="ECO:0000313" key="3">
    <source>
        <dbReference type="EMBL" id="OXA47924.1"/>
    </source>
</evidence>
<gene>
    <name evidence="3" type="ORF">Fcan01_17406</name>
</gene>
<dbReference type="AlphaFoldDB" id="A0A226DSW4"/>
<evidence type="ECO:0000256" key="1">
    <source>
        <dbReference type="SAM" id="MobiDB-lite"/>
    </source>
</evidence>
<dbReference type="Pfam" id="PF01607">
    <property type="entry name" value="CBM_14"/>
    <property type="match status" value="1"/>
</dbReference>
<dbReference type="CDD" id="cd00161">
    <property type="entry name" value="beta-trefoil_Ricin-like"/>
    <property type="match status" value="1"/>
</dbReference>
<feature type="compositionally biased region" description="Low complexity" evidence="1">
    <location>
        <begin position="190"/>
        <end position="258"/>
    </location>
</feature>
<dbReference type="SUPFAM" id="SSF57625">
    <property type="entry name" value="Invertebrate chitin-binding proteins"/>
    <property type="match status" value="1"/>
</dbReference>
<feature type="region of interest" description="Disordered" evidence="1">
    <location>
        <begin position="185"/>
        <end position="266"/>
    </location>
</feature>
<accession>A0A226DSW4</accession>
<dbReference type="GO" id="GO:0006508">
    <property type="term" value="P:proteolysis"/>
    <property type="evidence" value="ECO:0007669"/>
    <property type="project" value="UniProtKB-KW"/>
</dbReference>
<dbReference type="OrthoDB" id="6725929at2759"/>